<reference evidence="1" key="1">
    <citation type="journal article" date="2020" name="Fungal Divers.">
        <title>Resolving the Mortierellaceae phylogeny through synthesis of multi-gene phylogenetics and phylogenomics.</title>
        <authorList>
            <person name="Vandepol N."/>
            <person name="Liber J."/>
            <person name="Desiro A."/>
            <person name="Na H."/>
            <person name="Kennedy M."/>
            <person name="Barry K."/>
            <person name="Grigoriev I.V."/>
            <person name="Miller A.N."/>
            <person name="O'Donnell K."/>
            <person name="Stajich J.E."/>
            <person name="Bonito G."/>
        </authorList>
    </citation>
    <scope>NUCLEOTIDE SEQUENCE</scope>
    <source>
        <strain evidence="1">NRRL 2769</strain>
    </source>
</reference>
<sequence>IKKTQTPLVTMGQSYQLINISKRQISRTLGSAKMIEQLASKGNQPILALLLTEVGPTLSESSEPSKFMGTWSGDRIVLIGDYSYDTPSLLTEAEGQEIEATFDSYPSLYRFACDTYTLVSPAEPTNPFEDLDPAKVEELFLNSSEVHHLVLNLDKKEYLDPQKSKSPATSLKEFANLEFGVMQGLYSLIFYSNGSGGGDRKQFRDGRWAGDHLTIREKDKVDDLDSWTDISEMVVESLSEFY</sequence>
<evidence type="ECO:0000313" key="1">
    <source>
        <dbReference type="EMBL" id="KAG0001057.1"/>
    </source>
</evidence>
<proteinExistence type="predicted"/>
<keyword evidence="2" id="KW-1185">Reference proteome</keyword>
<dbReference type="Proteomes" id="UP000703661">
    <property type="component" value="Unassembled WGS sequence"/>
</dbReference>
<organism evidence="1 2">
    <name type="scientific">Entomortierella chlamydospora</name>
    <dbReference type="NCBI Taxonomy" id="101097"/>
    <lineage>
        <taxon>Eukaryota</taxon>
        <taxon>Fungi</taxon>
        <taxon>Fungi incertae sedis</taxon>
        <taxon>Mucoromycota</taxon>
        <taxon>Mortierellomycotina</taxon>
        <taxon>Mortierellomycetes</taxon>
        <taxon>Mortierellales</taxon>
        <taxon>Mortierellaceae</taxon>
        <taxon>Entomortierella</taxon>
    </lineage>
</organism>
<feature type="non-terminal residue" evidence="1">
    <location>
        <position position="1"/>
    </location>
</feature>
<name>A0A9P6MHS1_9FUNG</name>
<dbReference type="AlphaFoldDB" id="A0A9P6MHS1"/>
<accession>A0A9P6MHS1</accession>
<protein>
    <submittedName>
        <fullName evidence="1">Uncharacterized protein</fullName>
    </submittedName>
</protein>
<gene>
    <name evidence="1" type="ORF">BGZ80_006243</name>
</gene>
<dbReference type="EMBL" id="JAAAID010003076">
    <property type="protein sequence ID" value="KAG0001057.1"/>
    <property type="molecule type" value="Genomic_DNA"/>
</dbReference>
<comment type="caution">
    <text evidence="1">The sequence shown here is derived from an EMBL/GenBank/DDBJ whole genome shotgun (WGS) entry which is preliminary data.</text>
</comment>
<evidence type="ECO:0000313" key="2">
    <source>
        <dbReference type="Proteomes" id="UP000703661"/>
    </source>
</evidence>